<keyword evidence="13" id="KW-1185">Reference proteome</keyword>
<evidence type="ECO:0000259" key="11">
    <source>
        <dbReference type="Pfam" id="PF07730"/>
    </source>
</evidence>
<dbReference type="InterPro" id="IPR036890">
    <property type="entry name" value="HATPase_C_sf"/>
</dbReference>
<reference evidence="12" key="2">
    <citation type="submission" date="2020-09" db="EMBL/GenBank/DDBJ databases">
        <authorList>
            <person name="Sun Q."/>
            <person name="Zhou Y."/>
        </authorList>
    </citation>
    <scope>NUCLEOTIDE SEQUENCE</scope>
    <source>
        <strain evidence="12">CGMCC 1.15290</strain>
    </source>
</reference>
<dbReference type="InterPro" id="IPR003594">
    <property type="entry name" value="HATPase_dom"/>
</dbReference>
<evidence type="ECO:0000256" key="6">
    <source>
        <dbReference type="ARBA" id="ARBA00022777"/>
    </source>
</evidence>
<dbReference type="GO" id="GO:0005524">
    <property type="term" value="F:ATP binding"/>
    <property type="evidence" value="ECO:0007669"/>
    <property type="project" value="UniProtKB-KW"/>
</dbReference>
<evidence type="ECO:0000256" key="4">
    <source>
        <dbReference type="ARBA" id="ARBA00022679"/>
    </source>
</evidence>
<dbReference type="SUPFAM" id="SSF48452">
    <property type="entry name" value="TPR-like"/>
    <property type="match status" value="2"/>
</dbReference>
<keyword evidence="4" id="KW-0808">Transferase</keyword>
<dbReference type="Pfam" id="PF07730">
    <property type="entry name" value="HisKA_3"/>
    <property type="match status" value="1"/>
</dbReference>
<evidence type="ECO:0000256" key="8">
    <source>
        <dbReference type="ARBA" id="ARBA00023012"/>
    </source>
</evidence>
<sequence length="664" mass="75173">MKSIAMRTALSWLLGWVCFCAGLGAVALHAQEHRQAPDTAAILQLLEKGDSLSNVQPDEAYDAYTRALQLSRSIPYHKGTVMALTRTGNWYFGNDMSLAIQYGRQALQLYEEKEMADVEIKAPLDMLLAEAYDERGIVDSSAYFFYILTNEMEGEQRMSPAFTTNVYIKLAVFWIHMNYDTASTHRMVKLYVDNARRVAEGLPESSAARRNVYFLQALGFQATHQFDSSRYYFELFLEKSPRLGLPRKMSALLNIASTWLYTNRPDKALDYIEQMEALAHKPGHEAATAYFINETSYLRAYAWFMQERYSTTIPLLQQFLARSEGKGKQLRFEMMDAHRMLAGCYERMGLYKEALEESKIQRRQQDSLSRKDKLDMVNRLEMRYRLTQKDKTLALQKLTIAEERDKARKRNFWMGIIALVVAVLTITGMLWQRNSLQKQKLQAEKLNGIQKEIEITRLQATVTGEERERKRLARELHDGVGGILAAARMSLSLFAQKQPLATAAGWEEGLHLIEEAAIELRKTAHNMLPDVLEAKGLEAAVRSFVSKISCSYSAALVVQSYGAEKRYAISWELAIYRIVQELVQQMLKHTQAAQVIIQIDFEPAGVTVTIEDDGVVVPEYIQPAASVSDFAAVEERVRAAGGSMDIKSSPGAGTSIYLEFTAPA</sequence>
<evidence type="ECO:0000313" key="12">
    <source>
        <dbReference type="EMBL" id="GGH66876.1"/>
    </source>
</evidence>
<dbReference type="CDD" id="cd16917">
    <property type="entry name" value="HATPase_UhpB-NarQ-NarX-like"/>
    <property type="match status" value="1"/>
</dbReference>
<feature type="transmembrane region" description="Helical" evidence="9">
    <location>
        <begin position="412"/>
        <end position="431"/>
    </location>
</feature>
<dbReference type="InterPro" id="IPR011990">
    <property type="entry name" value="TPR-like_helical_dom_sf"/>
</dbReference>
<dbReference type="PANTHER" id="PTHR24421">
    <property type="entry name" value="NITRATE/NITRITE SENSOR PROTEIN NARX-RELATED"/>
    <property type="match status" value="1"/>
</dbReference>
<feature type="domain" description="Histidine kinase/HSP90-like ATPase" evidence="10">
    <location>
        <begin position="573"/>
        <end position="660"/>
    </location>
</feature>
<keyword evidence="9" id="KW-1133">Transmembrane helix</keyword>
<evidence type="ECO:0000313" key="13">
    <source>
        <dbReference type="Proteomes" id="UP000627292"/>
    </source>
</evidence>
<dbReference type="Gene3D" id="1.20.5.1930">
    <property type="match status" value="1"/>
</dbReference>
<comment type="caution">
    <text evidence="12">The sequence shown here is derived from an EMBL/GenBank/DDBJ whole genome shotgun (WGS) entry which is preliminary data.</text>
</comment>
<organism evidence="12 13">
    <name type="scientific">Filimonas zeae</name>
    <dbReference type="NCBI Taxonomy" id="1737353"/>
    <lineage>
        <taxon>Bacteria</taxon>
        <taxon>Pseudomonadati</taxon>
        <taxon>Bacteroidota</taxon>
        <taxon>Chitinophagia</taxon>
        <taxon>Chitinophagales</taxon>
        <taxon>Chitinophagaceae</taxon>
        <taxon>Filimonas</taxon>
    </lineage>
</organism>
<dbReference type="GO" id="GO:0000155">
    <property type="term" value="F:phosphorelay sensor kinase activity"/>
    <property type="evidence" value="ECO:0007669"/>
    <property type="project" value="InterPro"/>
</dbReference>
<dbReference type="GO" id="GO:0016020">
    <property type="term" value="C:membrane"/>
    <property type="evidence" value="ECO:0007669"/>
    <property type="project" value="InterPro"/>
</dbReference>
<reference evidence="12" key="1">
    <citation type="journal article" date="2014" name="Int. J. Syst. Evol. Microbiol.">
        <title>Complete genome sequence of Corynebacterium casei LMG S-19264T (=DSM 44701T), isolated from a smear-ripened cheese.</title>
        <authorList>
            <consortium name="US DOE Joint Genome Institute (JGI-PGF)"/>
            <person name="Walter F."/>
            <person name="Albersmeier A."/>
            <person name="Kalinowski J."/>
            <person name="Ruckert C."/>
        </authorList>
    </citation>
    <scope>NUCLEOTIDE SEQUENCE</scope>
    <source>
        <strain evidence="12">CGMCC 1.15290</strain>
    </source>
</reference>
<evidence type="ECO:0000256" key="2">
    <source>
        <dbReference type="ARBA" id="ARBA00012438"/>
    </source>
</evidence>
<evidence type="ECO:0000256" key="1">
    <source>
        <dbReference type="ARBA" id="ARBA00000085"/>
    </source>
</evidence>
<dbReference type="Gene3D" id="1.25.40.10">
    <property type="entry name" value="Tetratricopeptide repeat domain"/>
    <property type="match status" value="2"/>
</dbReference>
<evidence type="ECO:0000256" key="9">
    <source>
        <dbReference type="SAM" id="Phobius"/>
    </source>
</evidence>
<feature type="domain" description="Signal transduction histidine kinase subgroup 3 dimerisation and phosphoacceptor" evidence="11">
    <location>
        <begin position="468"/>
        <end position="531"/>
    </location>
</feature>
<dbReference type="AlphaFoldDB" id="A0A917IWN8"/>
<dbReference type="SUPFAM" id="SSF55874">
    <property type="entry name" value="ATPase domain of HSP90 chaperone/DNA topoisomerase II/histidine kinase"/>
    <property type="match status" value="1"/>
</dbReference>
<evidence type="ECO:0000256" key="3">
    <source>
        <dbReference type="ARBA" id="ARBA00022553"/>
    </source>
</evidence>
<dbReference type="EC" id="2.7.13.3" evidence="2"/>
<proteinExistence type="predicted"/>
<keyword evidence="3" id="KW-0597">Phosphoprotein</keyword>
<dbReference type="PANTHER" id="PTHR24421:SF10">
    <property type="entry name" value="NITRATE_NITRITE SENSOR PROTEIN NARQ"/>
    <property type="match status" value="1"/>
</dbReference>
<name>A0A917IWN8_9BACT</name>
<keyword evidence="9" id="KW-0472">Membrane</keyword>
<dbReference type="InterPro" id="IPR011712">
    <property type="entry name" value="Sig_transdc_His_kin_sub3_dim/P"/>
</dbReference>
<keyword evidence="7" id="KW-0067">ATP-binding</keyword>
<keyword evidence="6" id="KW-0418">Kinase</keyword>
<accession>A0A917IWN8</accession>
<dbReference type="Pfam" id="PF02518">
    <property type="entry name" value="HATPase_c"/>
    <property type="match status" value="1"/>
</dbReference>
<evidence type="ECO:0000259" key="10">
    <source>
        <dbReference type="Pfam" id="PF02518"/>
    </source>
</evidence>
<gene>
    <name evidence="12" type="ORF">GCM10011379_21510</name>
</gene>
<evidence type="ECO:0000256" key="5">
    <source>
        <dbReference type="ARBA" id="ARBA00022741"/>
    </source>
</evidence>
<protein>
    <recommendedName>
        <fullName evidence="2">histidine kinase</fullName>
        <ecNumber evidence="2">2.7.13.3</ecNumber>
    </recommendedName>
</protein>
<dbReference type="GO" id="GO:0046983">
    <property type="term" value="F:protein dimerization activity"/>
    <property type="evidence" value="ECO:0007669"/>
    <property type="project" value="InterPro"/>
</dbReference>
<dbReference type="Proteomes" id="UP000627292">
    <property type="component" value="Unassembled WGS sequence"/>
</dbReference>
<dbReference type="InterPro" id="IPR050482">
    <property type="entry name" value="Sensor_HK_TwoCompSys"/>
</dbReference>
<keyword evidence="5" id="KW-0547">Nucleotide-binding</keyword>
<comment type="catalytic activity">
    <reaction evidence="1">
        <text>ATP + protein L-histidine = ADP + protein N-phospho-L-histidine.</text>
        <dbReference type="EC" id="2.7.13.3"/>
    </reaction>
</comment>
<keyword evidence="9" id="KW-0812">Transmembrane</keyword>
<keyword evidence="8" id="KW-0902">Two-component regulatory system</keyword>
<dbReference type="EMBL" id="BMIB01000002">
    <property type="protein sequence ID" value="GGH66876.1"/>
    <property type="molecule type" value="Genomic_DNA"/>
</dbReference>
<dbReference type="Gene3D" id="3.30.565.10">
    <property type="entry name" value="Histidine kinase-like ATPase, C-terminal domain"/>
    <property type="match status" value="1"/>
</dbReference>
<evidence type="ECO:0000256" key="7">
    <source>
        <dbReference type="ARBA" id="ARBA00022840"/>
    </source>
</evidence>